<evidence type="ECO:0000313" key="1">
    <source>
        <dbReference type="EMBL" id="GGK18585.1"/>
    </source>
</evidence>
<proteinExistence type="predicted"/>
<sequence length="375" mass="39636">MRLTQARACLGIVLVRMQAAGGAIVDSRAMEEIFRLGEISCPSGVLVIVDGGHLGLWSGERSPAEIDPALLGVDDPVMAAEVLNSVDFAVVGPDASAAARGFDRQPGAMLHDIPASRAAELGAMFDEHCRAAGLDARLEAVPGREPHAQRVRRTATEGGGSFLMFGVPVVAVGGMPRDRHLPVLASRVDFGDGIGPRWSEMSVRMSDAPAESSVLLGNIGIDWARVLFGDADALNAWQHDEPVDGLADVAFWGAAAEEAAAMFAAPELGESGEDGVRGWTGLAVAEAMEKARAVQSWKEETGRRMVVDFRPHSHHWQVMRQIRASEVEVGTVDVGDARMLCAMTSWGDGYFPVSADLDGAGAVVAVRLSFSDATA</sequence>
<dbReference type="Proteomes" id="UP000660265">
    <property type="component" value="Unassembled WGS sequence"/>
</dbReference>
<evidence type="ECO:0000313" key="2">
    <source>
        <dbReference type="Proteomes" id="UP000660265"/>
    </source>
</evidence>
<comment type="caution">
    <text evidence="1">The sequence shown here is derived from an EMBL/GenBank/DDBJ whole genome shotgun (WGS) entry which is preliminary data.</text>
</comment>
<keyword evidence="2" id="KW-1185">Reference proteome</keyword>
<accession>A0ABQ2EPE2</accession>
<reference evidence="2" key="1">
    <citation type="journal article" date="2019" name="Int. J. Syst. Evol. Microbiol.">
        <title>The Global Catalogue of Microorganisms (GCM) 10K type strain sequencing project: providing services to taxonomists for standard genome sequencing and annotation.</title>
        <authorList>
            <consortium name="The Broad Institute Genomics Platform"/>
            <consortium name="The Broad Institute Genome Sequencing Center for Infectious Disease"/>
            <person name="Wu L."/>
            <person name="Ma J."/>
        </authorList>
    </citation>
    <scope>NUCLEOTIDE SEQUENCE [LARGE SCALE GENOMIC DNA]</scope>
    <source>
        <strain evidence="2">CGMCC 4.7275</strain>
    </source>
</reference>
<dbReference type="EMBL" id="BMMV01000023">
    <property type="protein sequence ID" value="GGK18585.1"/>
    <property type="molecule type" value="Genomic_DNA"/>
</dbReference>
<organism evidence="1 2">
    <name type="scientific">Streptomyces camponoticapitis</name>
    <dbReference type="NCBI Taxonomy" id="1616125"/>
    <lineage>
        <taxon>Bacteria</taxon>
        <taxon>Bacillati</taxon>
        <taxon>Actinomycetota</taxon>
        <taxon>Actinomycetes</taxon>
        <taxon>Kitasatosporales</taxon>
        <taxon>Streptomycetaceae</taxon>
        <taxon>Streptomyces</taxon>
    </lineage>
</organism>
<protein>
    <submittedName>
        <fullName evidence="1">Uncharacterized protein</fullName>
    </submittedName>
</protein>
<gene>
    <name evidence="1" type="ORF">GCM10011583_58040</name>
</gene>
<name>A0ABQ2EPE2_9ACTN</name>